<dbReference type="GeneID" id="36830809"/>
<reference evidence="3 4" key="1">
    <citation type="submission" date="2018-05" db="EMBL/GenBank/DDBJ databases">
        <title>Complete Genome Sequences of Extremely Thermoacidophilic, Metal-Mobilizing Type-Strain Members of the Archaeal Family Sulfolobaceae: Acidianus brierleyi DSM-1651T, Acidianus sulfidivorans DSM-18786T, Metallosphaera hakonensis DSM-7519T, and Metallosphaera prunae DSM-10039T.</title>
        <authorList>
            <person name="Counts J.A."/>
            <person name="Kelly R.M."/>
        </authorList>
    </citation>
    <scope>NUCLEOTIDE SEQUENCE [LARGE SCALE GENOMIC DNA]</scope>
    <source>
        <strain evidence="3 4">DSM 1651</strain>
    </source>
</reference>
<feature type="coiled-coil region" evidence="1">
    <location>
        <begin position="6"/>
        <end position="33"/>
    </location>
</feature>
<protein>
    <recommendedName>
        <fullName evidence="2">DUF6788 domain-containing protein</fullName>
    </recommendedName>
</protein>
<evidence type="ECO:0000256" key="1">
    <source>
        <dbReference type="SAM" id="Coils"/>
    </source>
</evidence>
<gene>
    <name evidence="3" type="ORF">DFR85_01595</name>
</gene>
<dbReference type="KEGG" id="abri:DFR85_01595"/>
<accession>A0A2U9IBV7</accession>
<proteinExistence type="predicted"/>
<keyword evidence="4" id="KW-1185">Reference proteome</keyword>
<feature type="coiled-coil region" evidence="1">
    <location>
        <begin position="75"/>
        <end position="105"/>
    </location>
</feature>
<dbReference type="Proteomes" id="UP000248044">
    <property type="component" value="Chromosome"/>
</dbReference>
<dbReference type="Pfam" id="PF20586">
    <property type="entry name" value="DUF6788"/>
    <property type="match status" value="1"/>
</dbReference>
<evidence type="ECO:0000259" key="2">
    <source>
        <dbReference type="Pfam" id="PF20586"/>
    </source>
</evidence>
<dbReference type="RefSeq" id="WP_110269382.1">
    <property type="nucleotide sequence ID" value="NZ_CP029289.2"/>
</dbReference>
<feature type="domain" description="DUF6788" evidence="2">
    <location>
        <begin position="14"/>
        <end position="69"/>
    </location>
</feature>
<dbReference type="AlphaFoldDB" id="A0A2U9IBV7"/>
<dbReference type="EMBL" id="CP029289">
    <property type="protein sequence ID" value="AWR93498.1"/>
    <property type="molecule type" value="Genomic_DNA"/>
</dbReference>
<keyword evidence="1" id="KW-0175">Coiled coil</keyword>
<organism evidence="3 4">
    <name type="scientific">Acidianus brierleyi</name>
    <dbReference type="NCBI Taxonomy" id="41673"/>
    <lineage>
        <taxon>Archaea</taxon>
        <taxon>Thermoproteota</taxon>
        <taxon>Thermoprotei</taxon>
        <taxon>Sulfolobales</taxon>
        <taxon>Sulfolobaceae</taxon>
        <taxon>Acidianus</taxon>
    </lineage>
</organism>
<sequence length="106" mass="12692">MLWEKVKDIEERLNEIKQEREKIEKEIKELPDGHIDIKKIGNRSYYYLRYWEEGKLKSKYLGKDASEIAAKVNLCNELKRKLVLVKDEEKRLEKAIEKIKNAVENS</sequence>
<name>A0A2U9IBV7_9CREN</name>
<dbReference type="InterPro" id="IPR046738">
    <property type="entry name" value="DUF6788"/>
</dbReference>
<dbReference type="OrthoDB" id="37060at2157"/>
<evidence type="ECO:0000313" key="4">
    <source>
        <dbReference type="Proteomes" id="UP000248044"/>
    </source>
</evidence>
<evidence type="ECO:0000313" key="3">
    <source>
        <dbReference type="EMBL" id="AWR93498.1"/>
    </source>
</evidence>